<evidence type="ECO:0000256" key="1">
    <source>
        <dbReference type="ARBA" id="ARBA00022737"/>
    </source>
</evidence>
<dbReference type="Pfam" id="PF12796">
    <property type="entry name" value="Ank_2"/>
    <property type="match status" value="1"/>
</dbReference>
<dbReference type="EMBL" id="LCUC01000266">
    <property type="protein sequence ID" value="KKY33045.1"/>
    <property type="molecule type" value="Genomic_DNA"/>
</dbReference>
<dbReference type="SMART" id="SM00248">
    <property type="entry name" value="ANK"/>
    <property type="match status" value="4"/>
</dbReference>
<dbReference type="InterPro" id="IPR002110">
    <property type="entry name" value="Ankyrin_rpt"/>
</dbReference>
<dbReference type="OrthoDB" id="341259at2759"/>
<keyword evidence="5" id="KW-1185">Reference proteome</keyword>
<dbReference type="PANTHER" id="PTHR24201:SF15">
    <property type="entry name" value="ANKYRIN REPEAT DOMAIN-CONTAINING PROTEIN 66"/>
    <property type="match status" value="1"/>
</dbReference>
<dbReference type="InterPro" id="IPR050776">
    <property type="entry name" value="Ank_Repeat/CDKN_Inhibitor"/>
</dbReference>
<accession>A0A0G2HYP5</accession>
<proteinExistence type="predicted"/>
<dbReference type="PROSITE" id="PS50088">
    <property type="entry name" value="ANK_REPEAT"/>
    <property type="match status" value="2"/>
</dbReference>
<dbReference type="Gene3D" id="1.25.40.20">
    <property type="entry name" value="Ankyrin repeat-containing domain"/>
    <property type="match status" value="1"/>
</dbReference>
<comment type="caution">
    <text evidence="4">The sequence shown here is derived from an EMBL/GenBank/DDBJ whole genome shotgun (WGS) entry which is preliminary data.</text>
</comment>
<evidence type="ECO:0000313" key="5">
    <source>
        <dbReference type="Proteomes" id="UP000034680"/>
    </source>
</evidence>
<protein>
    <submittedName>
        <fullName evidence="4">Putative ankyrin repeat domain protein</fullName>
    </submittedName>
</protein>
<evidence type="ECO:0000313" key="4">
    <source>
        <dbReference type="EMBL" id="KKY33045.1"/>
    </source>
</evidence>
<sequence>MSHTITLYDATIINLQAKRGDVLEFGRTLDHLAQREAPNGLDRADILLLAKDESGENVVHAASAYGSTNIIALVCDLDAFALKPGALLSIINGRNHIFDTPIHVATKNNQVDCVAALLQRGAALNAVGSFGFSVAHFAANNKFPQLLRYLLQRGADPSPVGLSGDTPAHMAARKDDMACLKALRAAGASLRGYNMAGQTPANIAESRSNEEMMAWMKEEGIF</sequence>
<dbReference type="InterPro" id="IPR036770">
    <property type="entry name" value="Ankyrin_rpt-contain_sf"/>
</dbReference>
<keyword evidence="1" id="KW-0677">Repeat</keyword>
<dbReference type="PROSITE" id="PS50297">
    <property type="entry name" value="ANK_REP_REGION"/>
    <property type="match status" value="2"/>
</dbReference>
<name>A0A0G2HYP5_9PEZI</name>
<evidence type="ECO:0000256" key="2">
    <source>
        <dbReference type="ARBA" id="ARBA00023043"/>
    </source>
</evidence>
<dbReference type="AlphaFoldDB" id="A0A0G2HYP5"/>
<feature type="repeat" description="ANK" evidence="3">
    <location>
        <begin position="100"/>
        <end position="129"/>
    </location>
</feature>
<organism evidence="4 5">
    <name type="scientific">Diaporthe ampelina</name>
    <dbReference type="NCBI Taxonomy" id="1214573"/>
    <lineage>
        <taxon>Eukaryota</taxon>
        <taxon>Fungi</taxon>
        <taxon>Dikarya</taxon>
        <taxon>Ascomycota</taxon>
        <taxon>Pezizomycotina</taxon>
        <taxon>Sordariomycetes</taxon>
        <taxon>Sordariomycetidae</taxon>
        <taxon>Diaporthales</taxon>
        <taxon>Diaporthaceae</taxon>
        <taxon>Diaporthe</taxon>
    </lineage>
</organism>
<evidence type="ECO:0000256" key="3">
    <source>
        <dbReference type="PROSITE-ProRule" id="PRU00023"/>
    </source>
</evidence>
<dbReference type="STRING" id="1214573.A0A0G2HYP5"/>
<dbReference type="PANTHER" id="PTHR24201">
    <property type="entry name" value="ANK_REP_REGION DOMAIN-CONTAINING PROTEIN"/>
    <property type="match status" value="1"/>
</dbReference>
<reference evidence="4 5" key="1">
    <citation type="submission" date="2015-05" db="EMBL/GenBank/DDBJ databases">
        <title>Distinctive expansion of gene families associated with plant cell wall degradation and secondary metabolism in the genomes of grapevine trunk pathogens.</title>
        <authorList>
            <person name="Lawrence D.P."/>
            <person name="Travadon R."/>
            <person name="Rolshausen P.E."/>
            <person name="Baumgartner K."/>
        </authorList>
    </citation>
    <scope>NUCLEOTIDE SEQUENCE [LARGE SCALE GENOMIC DNA]</scope>
    <source>
        <strain evidence="4">DA912</strain>
    </source>
</reference>
<reference evidence="4 5" key="2">
    <citation type="submission" date="2015-05" db="EMBL/GenBank/DDBJ databases">
        <authorList>
            <person name="Morales-Cruz A."/>
            <person name="Amrine K.C."/>
            <person name="Cantu D."/>
        </authorList>
    </citation>
    <scope>NUCLEOTIDE SEQUENCE [LARGE SCALE GENOMIC DNA]</scope>
    <source>
        <strain evidence="4">DA912</strain>
    </source>
</reference>
<dbReference type="Proteomes" id="UP000034680">
    <property type="component" value="Unassembled WGS sequence"/>
</dbReference>
<dbReference type="Pfam" id="PF00023">
    <property type="entry name" value="Ank"/>
    <property type="match status" value="1"/>
</dbReference>
<feature type="repeat" description="ANK" evidence="3">
    <location>
        <begin position="163"/>
        <end position="195"/>
    </location>
</feature>
<dbReference type="SUPFAM" id="SSF48403">
    <property type="entry name" value="Ankyrin repeat"/>
    <property type="match status" value="1"/>
</dbReference>
<gene>
    <name evidence="4" type="ORF">UCDDA912_g07015</name>
</gene>
<keyword evidence="2 3" id="KW-0040">ANK repeat</keyword>